<dbReference type="OMA" id="DESITWP"/>
<feature type="chain" id="PRO_5035190370" description="SET domain-containing protein" evidence="1">
    <location>
        <begin position="18"/>
        <end position="498"/>
    </location>
</feature>
<feature type="domain" description="SET" evidence="2">
    <location>
        <begin position="67"/>
        <end position="327"/>
    </location>
</feature>
<keyword evidence="4" id="KW-1185">Reference proteome</keyword>
<evidence type="ECO:0000256" key="1">
    <source>
        <dbReference type="SAM" id="SignalP"/>
    </source>
</evidence>
<sequence>MAATRSVIVICTRLALASCTGAASAAQAGLRAPARRVVYAHPARMALGPADERFVRWVAEKSPSSISKVELATFPPGLRGLRATRPLPARDESITWPASLALEVTTGKRAPERVPKPLWAESQWYTQLALLLLAQHALGDESKLAPWIAALPREFDTPYSWGADDVEALHYPHLAVAIAEQRAEWAKIHAAVHASGIGYSRKQLEWALHCVRSRAFSGAYEGSTPQQRIGLVGFIALLTVLYPLSGAGSWSDALSGAVAGLIFIVARDVISPRVLGLKRYVLCPLIDMLNHDGTVPSDVQYRVFSDTFCVTAEREVGTGDEVRISYGPRSNDQLLQYHGFVERGCVHDAYIMSAFLSHVDTACGVSDGALDRLEREGLLAALRRGIRLDCEGACDEPSIELTRRLCDALGGQLTPADALLAACRLERQAMPTTLGADVAELAQLAARRKQGKAGPAKASKGFDPTAVDERRRTILDFRVAKKTILDKAISALERQSRD</sequence>
<dbReference type="InterPro" id="IPR046341">
    <property type="entry name" value="SET_dom_sf"/>
</dbReference>
<dbReference type="Proteomes" id="UP000751190">
    <property type="component" value="Unassembled WGS sequence"/>
</dbReference>
<evidence type="ECO:0000259" key="2">
    <source>
        <dbReference type="PROSITE" id="PS50280"/>
    </source>
</evidence>
<dbReference type="PANTHER" id="PTHR13271:SF154">
    <property type="entry name" value="GRIP DOMAIN-CONTAINING PROTEIN"/>
    <property type="match status" value="1"/>
</dbReference>
<protein>
    <recommendedName>
        <fullName evidence="2">SET domain-containing protein</fullName>
    </recommendedName>
</protein>
<dbReference type="PANTHER" id="PTHR13271">
    <property type="entry name" value="UNCHARACTERIZED PUTATIVE METHYLTRANSFERASE"/>
    <property type="match status" value="1"/>
</dbReference>
<dbReference type="CDD" id="cd10527">
    <property type="entry name" value="SET_LSMT"/>
    <property type="match status" value="1"/>
</dbReference>
<dbReference type="OrthoDB" id="341421at2759"/>
<reference evidence="3" key="1">
    <citation type="submission" date="2021-05" db="EMBL/GenBank/DDBJ databases">
        <title>The genome of the haptophyte Pavlova lutheri (Diacronema luteri, Pavlovales) - a model for lipid biosynthesis in eukaryotic algae.</title>
        <authorList>
            <person name="Hulatt C.J."/>
            <person name="Posewitz M.C."/>
        </authorList>
    </citation>
    <scope>NUCLEOTIDE SEQUENCE</scope>
    <source>
        <strain evidence="3">NIVA-4/92</strain>
    </source>
</reference>
<name>A0A8J5XJW2_DIALT</name>
<accession>A0A8J5XJW2</accession>
<keyword evidence="1" id="KW-0732">Signal</keyword>
<evidence type="ECO:0000313" key="4">
    <source>
        <dbReference type="Proteomes" id="UP000751190"/>
    </source>
</evidence>
<dbReference type="EMBL" id="JAGTXO010000001">
    <property type="protein sequence ID" value="KAG8470591.1"/>
    <property type="molecule type" value="Genomic_DNA"/>
</dbReference>
<evidence type="ECO:0000313" key="3">
    <source>
        <dbReference type="EMBL" id="KAG8470591.1"/>
    </source>
</evidence>
<comment type="caution">
    <text evidence="3">The sequence shown here is derived from an EMBL/GenBank/DDBJ whole genome shotgun (WGS) entry which is preliminary data.</text>
</comment>
<proteinExistence type="predicted"/>
<dbReference type="InterPro" id="IPR050600">
    <property type="entry name" value="SETD3_SETD6_MTase"/>
</dbReference>
<dbReference type="GO" id="GO:0016279">
    <property type="term" value="F:protein-lysine N-methyltransferase activity"/>
    <property type="evidence" value="ECO:0007669"/>
    <property type="project" value="TreeGrafter"/>
</dbReference>
<dbReference type="AlphaFoldDB" id="A0A8J5XJW2"/>
<organism evidence="3 4">
    <name type="scientific">Diacronema lutheri</name>
    <name type="common">Unicellular marine alga</name>
    <name type="synonym">Monochrysis lutheri</name>
    <dbReference type="NCBI Taxonomy" id="2081491"/>
    <lineage>
        <taxon>Eukaryota</taxon>
        <taxon>Haptista</taxon>
        <taxon>Haptophyta</taxon>
        <taxon>Pavlovophyceae</taxon>
        <taxon>Pavlovales</taxon>
        <taxon>Pavlovaceae</taxon>
        <taxon>Diacronema</taxon>
    </lineage>
</organism>
<dbReference type="Gene3D" id="3.90.1410.10">
    <property type="entry name" value="set domain protein methyltransferase, domain 1"/>
    <property type="match status" value="1"/>
</dbReference>
<dbReference type="PROSITE" id="PS50280">
    <property type="entry name" value="SET"/>
    <property type="match status" value="1"/>
</dbReference>
<gene>
    <name evidence="3" type="ORF">KFE25_009012</name>
</gene>
<dbReference type="InterPro" id="IPR001214">
    <property type="entry name" value="SET_dom"/>
</dbReference>
<dbReference type="SUPFAM" id="SSF82199">
    <property type="entry name" value="SET domain"/>
    <property type="match status" value="1"/>
</dbReference>
<feature type="signal peptide" evidence="1">
    <location>
        <begin position="1"/>
        <end position="17"/>
    </location>
</feature>